<dbReference type="SMART" id="SM00930">
    <property type="entry name" value="NIL"/>
    <property type="match status" value="1"/>
</dbReference>
<dbReference type="GO" id="GO:0005524">
    <property type="term" value="F:ATP binding"/>
    <property type="evidence" value="ECO:0007669"/>
    <property type="project" value="UniProtKB-KW"/>
</dbReference>
<dbReference type="Pfam" id="PF00005">
    <property type="entry name" value="ABC_tran"/>
    <property type="match status" value="1"/>
</dbReference>
<evidence type="ECO:0000256" key="2">
    <source>
        <dbReference type="ARBA" id="ARBA00022448"/>
    </source>
</evidence>
<dbReference type="Proteomes" id="UP000051155">
    <property type="component" value="Unassembled WGS sequence"/>
</dbReference>
<keyword evidence="8" id="KW-0472">Membrane</keyword>
<dbReference type="PROSITE" id="PS00211">
    <property type="entry name" value="ABC_TRANSPORTER_1"/>
    <property type="match status" value="1"/>
</dbReference>
<sequence length="361" mass="40199">MDESLFIFKQGGDHVIEFKNVSKIYRTKSGTVPAVQNVSLKINTDEVFGIIGFSGAGKSTLVRMMNGIEIPTSGELSIDGKQNANLSKKQLREQRRKIGMIFQHFNLLWSRTVLGNIMFPLELTGMNKSERIKKAKHLAELVGLGDRINAYPSQLSGGQKQRVGIARALANDPAILISDEATSALDPQTTDEVLDLLAEIKSRLQLTIVIITHEMHVIRRLADRVAVMEEGRVIEEGTVAKVFTHPEQDLTRKFVNSETDTGPDEDVKPVISELLQKYPEGQLLQLKFHGDQVKMPIVSEMLHQFPDLQLSILQGSVRQLQDGSGSIGSLFVQLVGNEEDIKGALEFLSTMRVETEVYKHE</sequence>
<dbReference type="InterPro" id="IPR018449">
    <property type="entry name" value="NIL_domain"/>
</dbReference>
<dbReference type="GO" id="GO:0006865">
    <property type="term" value="P:amino acid transport"/>
    <property type="evidence" value="ECO:0007669"/>
    <property type="project" value="UniProtKB-KW"/>
</dbReference>
<dbReference type="Gene3D" id="3.40.50.300">
    <property type="entry name" value="P-loop containing nucleotide triphosphate hydrolases"/>
    <property type="match status" value="1"/>
</dbReference>
<dbReference type="InterPro" id="IPR017871">
    <property type="entry name" value="ABC_transporter-like_CS"/>
</dbReference>
<dbReference type="GO" id="GO:0016887">
    <property type="term" value="F:ATP hydrolysis activity"/>
    <property type="evidence" value="ECO:0007669"/>
    <property type="project" value="InterPro"/>
</dbReference>
<dbReference type="Pfam" id="PF09383">
    <property type="entry name" value="NIL"/>
    <property type="match status" value="1"/>
</dbReference>
<reference evidence="12 13" key="1">
    <citation type="journal article" date="2015" name="Genome Announc.">
        <title>Expanding the biotechnology potential of lactobacilli through comparative genomics of 213 strains and associated genera.</title>
        <authorList>
            <person name="Sun Z."/>
            <person name="Harris H.M."/>
            <person name="McCann A."/>
            <person name="Guo C."/>
            <person name="Argimon S."/>
            <person name="Zhang W."/>
            <person name="Yang X."/>
            <person name="Jeffery I.B."/>
            <person name="Cooney J.C."/>
            <person name="Kagawa T.F."/>
            <person name="Liu W."/>
            <person name="Song Y."/>
            <person name="Salvetti E."/>
            <person name="Wrobel A."/>
            <person name="Rasinkangas P."/>
            <person name="Parkhill J."/>
            <person name="Rea M.C."/>
            <person name="O'Sullivan O."/>
            <person name="Ritari J."/>
            <person name="Douillard F.P."/>
            <person name="Paul Ross R."/>
            <person name="Yang R."/>
            <person name="Briner A.E."/>
            <person name="Felis G.E."/>
            <person name="de Vos W.M."/>
            <person name="Barrangou R."/>
            <person name="Klaenhammer T.R."/>
            <person name="Caufield P.W."/>
            <person name="Cui Y."/>
            <person name="Zhang H."/>
            <person name="O'Toole P.W."/>
        </authorList>
    </citation>
    <scope>NUCLEOTIDE SEQUENCE [LARGE SCALE GENOMIC DNA]</scope>
    <source>
        <strain evidence="12 13">DSM 19971</strain>
    </source>
</reference>
<dbReference type="AlphaFoldDB" id="A0A0R1Q9A9"/>
<evidence type="ECO:0000256" key="3">
    <source>
        <dbReference type="ARBA" id="ARBA00022475"/>
    </source>
</evidence>
<dbReference type="SUPFAM" id="SSF52540">
    <property type="entry name" value="P-loop containing nucleoside triphosphate hydrolases"/>
    <property type="match status" value="1"/>
</dbReference>
<dbReference type="CDD" id="cd03258">
    <property type="entry name" value="ABC_MetN_methionine_transporter"/>
    <property type="match status" value="1"/>
</dbReference>
<evidence type="ECO:0000256" key="6">
    <source>
        <dbReference type="ARBA" id="ARBA00022967"/>
    </source>
</evidence>
<accession>A0A0R1Q9A9</accession>
<gene>
    <name evidence="12" type="ORF">FD20_GL002248</name>
</gene>
<feature type="domain" description="ABC transporter" evidence="11">
    <location>
        <begin position="16"/>
        <end position="255"/>
    </location>
</feature>
<keyword evidence="5 12" id="KW-0067">ATP-binding</keyword>
<evidence type="ECO:0000313" key="13">
    <source>
        <dbReference type="Proteomes" id="UP000051155"/>
    </source>
</evidence>
<dbReference type="PATRIC" id="fig|1423812.3.peg.2391"/>
<dbReference type="STRING" id="1423812.FD20_GL002248"/>
<evidence type="ECO:0000313" key="12">
    <source>
        <dbReference type="EMBL" id="KRL37987.1"/>
    </source>
</evidence>
<dbReference type="InterPro" id="IPR041701">
    <property type="entry name" value="MetN_ABC"/>
</dbReference>
<dbReference type="InterPro" id="IPR027417">
    <property type="entry name" value="P-loop_NTPase"/>
</dbReference>
<proteinExistence type="inferred from homology"/>
<dbReference type="EMBL" id="AZEG01000007">
    <property type="protein sequence ID" value="KRL37987.1"/>
    <property type="molecule type" value="Genomic_DNA"/>
</dbReference>
<dbReference type="Gene3D" id="3.30.70.260">
    <property type="match status" value="1"/>
</dbReference>
<dbReference type="PANTHER" id="PTHR43166:SF30">
    <property type="entry name" value="METHIONINE IMPORT ATP-BINDING PROTEIN METN"/>
    <property type="match status" value="1"/>
</dbReference>
<organism evidence="12 13">
    <name type="scientific">Liquorilactobacillus uvarum DSM 19971</name>
    <dbReference type="NCBI Taxonomy" id="1423812"/>
    <lineage>
        <taxon>Bacteria</taxon>
        <taxon>Bacillati</taxon>
        <taxon>Bacillota</taxon>
        <taxon>Bacilli</taxon>
        <taxon>Lactobacillales</taxon>
        <taxon>Lactobacillaceae</taxon>
        <taxon>Liquorilactobacillus</taxon>
    </lineage>
</organism>
<keyword evidence="2" id="KW-0813">Transport</keyword>
<evidence type="ECO:0000256" key="7">
    <source>
        <dbReference type="ARBA" id="ARBA00022970"/>
    </source>
</evidence>
<name>A0A0R1Q9A9_9LACO</name>
<evidence type="ECO:0000256" key="4">
    <source>
        <dbReference type="ARBA" id="ARBA00022741"/>
    </source>
</evidence>
<dbReference type="InterPro" id="IPR003439">
    <property type="entry name" value="ABC_transporter-like_ATP-bd"/>
</dbReference>
<dbReference type="InterPro" id="IPR050086">
    <property type="entry name" value="MetN_ABC_transporter-like"/>
</dbReference>
<comment type="similarity">
    <text evidence="1">Belongs to the ABC transporter superfamily.</text>
</comment>
<evidence type="ECO:0000256" key="10">
    <source>
        <dbReference type="ARBA" id="ARBA00055994"/>
    </source>
</evidence>
<evidence type="ECO:0000256" key="1">
    <source>
        <dbReference type="ARBA" id="ARBA00005417"/>
    </source>
</evidence>
<keyword evidence="4" id="KW-0547">Nucleotide-binding</keyword>
<comment type="caution">
    <text evidence="12">The sequence shown here is derived from an EMBL/GenBank/DDBJ whole genome shotgun (WGS) entry which is preliminary data.</text>
</comment>
<dbReference type="InterPro" id="IPR045865">
    <property type="entry name" value="ACT-like_dom_sf"/>
</dbReference>
<comment type="function">
    <text evidence="10">Part of the ABC transporter FtsEX involved in cellular division. Has ATPase activity. Essential for cell division and viability.</text>
</comment>
<comment type="catalytic activity">
    <reaction evidence="9">
        <text>ATP + H2O = ADP + phosphate + H(+)</text>
        <dbReference type="Rhea" id="RHEA:13065"/>
        <dbReference type="ChEBI" id="CHEBI:15377"/>
        <dbReference type="ChEBI" id="CHEBI:15378"/>
        <dbReference type="ChEBI" id="CHEBI:30616"/>
        <dbReference type="ChEBI" id="CHEBI:43474"/>
        <dbReference type="ChEBI" id="CHEBI:456216"/>
    </reaction>
</comment>
<keyword evidence="6" id="KW-1278">Translocase</keyword>
<dbReference type="FunFam" id="3.40.50.300:FF:000056">
    <property type="entry name" value="Cell division ATP-binding protein FtsE"/>
    <property type="match status" value="1"/>
</dbReference>
<dbReference type="SMART" id="SM00382">
    <property type="entry name" value="AAA"/>
    <property type="match status" value="1"/>
</dbReference>
<evidence type="ECO:0000256" key="5">
    <source>
        <dbReference type="ARBA" id="ARBA00022840"/>
    </source>
</evidence>
<protein>
    <submittedName>
        <fullName evidence="12">Phosphate abc transporter atp-binding protein</fullName>
    </submittedName>
</protein>
<dbReference type="SUPFAM" id="SSF55021">
    <property type="entry name" value="ACT-like"/>
    <property type="match status" value="1"/>
</dbReference>
<evidence type="ECO:0000256" key="9">
    <source>
        <dbReference type="ARBA" id="ARBA00049360"/>
    </source>
</evidence>
<keyword evidence="13" id="KW-1185">Reference proteome</keyword>
<keyword evidence="3" id="KW-1003">Cell membrane</keyword>
<dbReference type="PANTHER" id="PTHR43166">
    <property type="entry name" value="AMINO ACID IMPORT ATP-BINDING PROTEIN"/>
    <property type="match status" value="1"/>
</dbReference>
<evidence type="ECO:0000259" key="11">
    <source>
        <dbReference type="PROSITE" id="PS50893"/>
    </source>
</evidence>
<dbReference type="GO" id="GO:0005886">
    <property type="term" value="C:plasma membrane"/>
    <property type="evidence" value="ECO:0007669"/>
    <property type="project" value="UniProtKB-ARBA"/>
</dbReference>
<evidence type="ECO:0000256" key="8">
    <source>
        <dbReference type="ARBA" id="ARBA00023136"/>
    </source>
</evidence>
<dbReference type="PROSITE" id="PS50893">
    <property type="entry name" value="ABC_TRANSPORTER_2"/>
    <property type="match status" value="1"/>
</dbReference>
<keyword evidence="7" id="KW-0029">Amino-acid transport</keyword>
<dbReference type="InterPro" id="IPR003593">
    <property type="entry name" value="AAA+_ATPase"/>
</dbReference>